<dbReference type="Pfam" id="PF00128">
    <property type="entry name" value="Alpha-amylase"/>
    <property type="match status" value="1"/>
</dbReference>
<feature type="domain" description="Glycosyl hydrolase family 13 catalytic" evidence="1">
    <location>
        <begin position="20"/>
        <end position="345"/>
    </location>
</feature>
<reference evidence="2 3" key="1">
    <citation type="submission" date="2012-01" db="EMBL/GenBank/DDBJ databases">
        <title>The Genome Sequence of Odoribacter laneus YIT 12061.</title>
        <authorList>
            <consortium name="The Broad Institute Genome Sequencing Platform"/>
            <person name="Earl A."/>
            <person name="Ward D."/>
            <person name="Feldgarden M."/>
            <person name="Gevers D."/>
            <person name="Morotomi M."/>
            <person name="Young S.K."/>
            <person name="Zeng Q."/>
            <person name="Gargeya S."/>
            <person name="Fitzgerald M."/>
            <person name="Haas B."/>
            <person name="Abouelleil A."/>
            <person name="Alvarado L."/>
            <person name="Arachchi H.M."/>
            <person name="Berlin A."/>
            <person name="Chapman S.B."/>
            <person name="Gearin G."/>
            <person name="Goldberg J."/>
            <person name="Griggs A."/>
            <person name="Gujja S."/>
            <person name="Hansen M."/>
            <person name="Heiman D."/>
            <person name="Howarth C."/>
            <person name="Larimer J."/>
            <person name="Lui A."/>
            <person name="MacDonald P.J.P."/>
            <person name="McCowen C."/>
            <person name="Montmayeur A."/>
            <person name="Murphy C."/>
            <person name="Neiman D."/>
            <person name="Pearson M."/>
            <person name="Priest M."/>
            <person name="Roberts A."/>
            <person name="Saif S."/>
            <person name="Shea T."/>
            <person name="Sisk P."/>
            <person name="Stolte C."/>
            <person name="Sykes S."/>
            <person name="Wortman J."/>
            <person name="Nusbaum C."/>
            <person name="Birren B."/>
        </authorList>
    </citation>
    <scope>NUCLEOTIDE SEQUENCE [LARGE SCALE GENOMIC DNA]</scope>
    <source>
        <strain evidence="2 3">YIT 12061</strain>
    </source>
</reference>
<dbReference type="SMART" id="SM00642">
    <property type="entry name" value="Aamy"/>
    <property type="match status" value="1"/>
</dbReference>
<dbReference type="PANTHER" id="PTHR47786">
    <property type="entry name" value="ALPHA-1,4-GLUCAN:MALTOSE-1-PHOSPHATE MALTOSYLTRANSFERASE"/>
    <property type="match status" value="1"/>
</dbReference>
<dbReference type="Gene3D" id="2.60.40.1180">
    <property type="entry name" value="Golgi alpha-mannosidase II"/>
    <property type="match status" value="1"/>
</dbReference>
<evidence type="ECO:0000259" key="1">
    <source>
        <dbReference type="SMART" id="SM00642"/>
    </source>
</evidence>
<dbReference type="InterPro" id="IPR032091">
    <property type="entry name" value="Malt_amylase-like_C"/>
</dbReference>
<dbReference type="InterPro" id="IPR013780">
    <property type="entry name" value="Glyco_hydro_b"/>
</dbReference>
<dbReference type="PATRIC" id="fig|742817.3.peg.3005"/>
<dbReference type="EMBL" id="ADMC01000030">
    <property type="protein sequence ID" value="EHP45520.1"/>
    <property type="molecule type" value="Genomic_DNA"/>
</dbReference>
<evidence type="ECO:0000313" key="2">
    <source>
        <dbReference type="EMBL" id="EHP45520.1"/>
    </source>
</evidence>
<dbReference type="SUPFAM" id="SSF51445">
    <property type="entry name" value="(Trans)glycosidases"/>
    <property type="match status" value="1"/>
</dbReference>
<dbReference type="Proteomes" id="UP000004892">
    <property type="component" value="Unassembled WGS sequence"/>
</dbReference>
<dbReference type="GeneID" id="98070339"/>
<sequence>MEKRGYKTERKHGKKWEAVDWAGNASMYEINIRQYTPEGTFNAFISHLPRLKELGINILWFMPITPISRKNKKGTLGSYYAVQNYRQVNPDYGTLEDFKNLVKQAHRAGFKVILDWVANHTGWDNPLIEEHPDWYIQKEGEIVSPVEDWSDVAGLDYNNRDLRDYMIESLLFWVRETEIDGYRCDMAALVPVDFWEEAREALEKVKPVFMLAEAWEPLLTEKAFDACYGWDLHHLMNDIAQHKKDGTALPGYFHKVETLYSRNTIILNFIDNHDENSWQGYITERLGEAFRVYAVLMYTVPGMPLVYTGQEVCLNKRLSFFEKDVVEWEENPELSLFYRKLNELKHQNPALLTGNDPGCFHIIPHSNEKEIFVFERYKAENHIIVVLNFSAENQELHLESVLSGSFLEYFENEKTENLHHLILSPFAYKVYVKQFSPYAF</sequence>
<dbReference type="eggNOG" id="COG0366">
    <property type="taxonomic scope" value="Bacteria"/>
</dbReference>
<comment type="caution">
    <text evidence="2">The sequence shown here is derived from an EMBL/GenBank/DDBJ whole genome shotgun (WGS) entry which is preliminary data.</text>
</comment>
<dbReference type="STRING" id="742817.HMPREF9449_02813"/>
<protein>
    <recommendedName>
        <fullName evidence="1">Glycosyl hydrolase family 13 catalytic domain-containing protein</fullName>
    </recommendedName>
</protein>
<name>H1DKM7_9BACT</name>
<organism evidence="2 3">
    <name type="scientific">Odoribacter laneus YIT 12061</name>
    <dbReference type="NCBI Taxonomy" id="742817"/>
    <lineage>
        <taxon>Bacteria</taxon>
        <taxon>Pseudomonadati</taxon>
        <taxon>Bacteroidota</taxon>
        <taxon>Bacteroidia</taxon>
        <taxon>Bacteroidales</taxon>
        <taxon>Odoribacteraceae</taxon>
        <taxon>Odoribacter</taxon>
    </lineage>
</organism>
<dbReference type="AlphaFoldDB" id="H1DKM7"/>
<dbReference type="SUPFAM" id="SSF51011">
    <property type="entry name" value="Glycosyl hydrolase domain"/>
    <property type="match status" value="1"/>
</dbReference>
<proteinExistence type="predicted"/>
<dbReference type="InterPro" id="IPR006047">
    <property type="entry name" value="GH13_cat_dom"/>
</dbReference>
<dbReference type="Pfam" id="PF16657">
    <property type="entry name" value="Malt_amylase_C"/>
    <property type="match status" value="1"/>
</dbReference>
<dbReference type="RefSeq" id="WP_009137956.1">
    <property type="nucleotide sequence ID" value="NZ_JH594597.1"/>
</dbReference>
<gene>
    <name evidence="2" type="ORF">HMPREF9449_02813</name>
</gene>
<dbReference type="InterPro" id="IPR017853">
    <property type="entry name" value="GH"/>
</dbReference>
<evidence type="ECO:0000313" key="3">
    <source>
        <dbReference type="Proteomes" id="UP000004892"/>
    </source>
</evidence>
<dbReference type="GO" id="GO:0005975">
    <property type="term" value="P:carbohydrate metabolic process"/>
    <property type="evidence" value="ECO:0007669"/>
    <property type="project" value="InterPro"/>
</dbReference>
<dbReference type="PANTHER" id="PTHR47786:SF2">
    <property type="entry name" value="GLYCOSYL HYDROLASE FAMILY 13 CATALYTIC DOMAIN-CONTAINING PROTEIN"/>
    <property type="match status" value="1"/>
</dbReference>
<keyword evidence="3" id="KW-1185">Reference proteome</keyword>
<accession>H1DKM7</accession>
<dbReference type="Gene3D" id="3.20.20.80">
    <property type="entry name" value="Glycosidases"/>
    <property type="match status" value="1"/>
</dbReference>
<dbReference type="HOGENOM" id="CLU_032719_1_0_10"/>
<dbReference type="CDD" id="cd11313">
    <property type="entry name" value="AmyAc_arch_bac_AmyA"/>
    <property type="match status" value="1"/>
</dbReference>